<feature type="transmembrane region" description="Helical" evidence="5">
    <location>
        <begin position="223"/>
        <end position="241"/>
    </location>
</feature>
<dbReference type="InterPro" id="IPR007016">
    <property type="entry name" value="O-antigen_ligase-rel_domated"/>
</dbReference>
<name>A0ABX5Q4I4_9BACL</name>
<feature type="transmembrane region" description="Helical" evidence="5">
    <location>
        <begin position="61"/>
        <end position="83"/>
    </location>
</feature>
<comment type="subcellular location">
    <subcellularLocation>
        <location evidence="1">Membrane</location>
        <topology evidence="1">Multi-pass membrane protein</topology>
    </subcellularLocation>
</comment>
<proteinExistence type="predicted"/>
<keyword evidence="2 5" id="KW-0812">Transmembrane</keyword>
<feature type="transmembrane region" description="Helical" evidence="5">
    <location>
        <begin position="269"/>
        <end position="285"/>
    </location>
</feature>
<accession>A0ABX5Q4I4</accession>
<dbReference type="EMBL" id="CP025688">
    <property type="protein sequence ID" value="QAA21558.1"/>
    <property type="molecule type" value="Genomic_DNA"/>
</dbReference>
<evidence type="ECO:0000313" key="7">
    <source>
        <dbReference type="EMBL" id="QAA21558.1"/>
    </source>
</evidence>
<gene>
    <name evidence="7" type="ORF">C0674_02355</name>
</gene>
<feature type="transmembrane region" description="Helical" evidence="5">
    <location>
        <begin position="362"/>
        <end position="387"/>
    </location>
</feature>
<feature type="transmembrane region" description="Helical" evidence="5">
    <location>
        <begin position="247"/>
        <end position="262"/>
    </location>
</feature>
<feature type="transmembrane region" description="Helical" evidence="5">
    <location>
        <begin position="192"/>
        <end position="211"/>
    </location>
</feature>
<evidence type="ECO:0000256" key="1">
    <source>
        <dbReference type="ARBA" id="ARBA00004141"/>
    </source>
</evidence>
<evidence type="ECO:0000256" key="4">
    <source>
        <dbReference type="ARBA" id="ARBA00023136"/>
    </source>
</evidence>
<feature type="transmembrane region" description="Helical" evidence="5">
    <location>
        <begin position="418"/>
        <end position="434"/>
    </location>
</feature>
<keyword evidence="3 5" id="KW-1133">Transmembrane helix</keyword>
<dbReference type="Proteomes" id="UP000285882">
    <property type="component" value="Chromosome"/>
</dbReference>
<evidence type="ECO:0000256" key="3">
    <source>
        <dbReference type="ARBA" id="ARBA00022989"/>
    </source>
</evidence>
<organism evidence="7 8">
    <name type="scientific">Sporolactobacillus terrae</name>
    <dbReference type="NCBI Taxonomy" id="269673"/>
    <lineage>
        <taxon>Bacteria</taxon>
        <taxon>Bacillati</taxon>
        <taxon>Bacillota</taxon>
        <taxon>Bacilli</taxon>
        <taxon>Bacillales</taxon>
        <taxon>Sporolactobacillaceae</taxon>
        <taxon>Sporolactobacillus</taxon>
    </lineage>
</organism>
<dbReference type="Pfam" id="PF04932">
    <property type="entry name" value="Wzy_C"/>
    <property type="match status" value="1"/>
</dbReference>
<reference evidence="7 8" key="1">
    <citation type="submission" date="2018-01" db="EMBL/GenBank/DDBJ databases">
        <title>Complete genome sequencing of Sporolactobacillus terrae DLG3.</title>
        <authorList>
            <person name="Nam Y.-D."/>
            <person name="Kang J."/>
            <person name="Chung W.-H."/>
        </authorList>
    </citation>
    <scope>NUCLEOTIDE SEQUENCE [LARGE SCALE GENOMIC DNA]</scope>
    <source>
        <strain evidence="7 8">DLG3</strain>
    </source>
</reference>
<dbReference type="RefSeq" id="WP_128166051.1">
    <property type="nucleotide sequence ID" value="NZ_CP025688.1"/>
</dbReference>
<feature type="transmembrane region" description="Helical" evidence="5">
    <location>
        <begin position="124"/>
        <end position="149"/>
    </location>
</feature>
<keyword evidence="4 5" id="KW-0472">Membrane</keyword>
<protein>
    <recommendedName>
        <fullName evidence="6">O-antigen ligase-related domain-containing protein</fullName>
    </recommendedName>
</protein>
<feature type="transmembrane region" description="Helical" evidence="5">
    <location>
        <begin position="20"/>
        <end position="41"/>
    </location>
</feature>
<feature type="domain" description="O-antigen ligase-related" evidence="6">
    <location>
        <begin position="231"/>
        <end position="381"/>
    </location>
</feature>
<evidence type="ECO:0000259" key="6">
    <source>
        <dbReference type="Pfam" id="PF04932"/>
    </source>
</evidence>
<feature type="transmembrane region" description="Helical" evidence="5">
    <location>
        <begin position="95"/>
        <end position="112"/>
    </location>
</feature>
<evidence type="ECO:0000256" key="2">
    <source>
        <dbReference type="ARBA" id="ARBA00022692"/>
    </source>
</evidence>
<evidence type="ECO:0000313" key="8">
    <source>
        <dbReference type="Proteomes" id="UP000285882"/>
    </source>
</evidence>
<sequence length="466" mass="54138">MAYLLIPISLFYKQIIPNIYIYYVPELPLYVYCFLIGLAYYNDLRNKRRIEIWSAFNKRVILCFLSIMIFQLIAMKISSMTIGDSVFNKSPLSEFIKLLVVVGCVFIHYLVVKKTIATKQSLGNFIRGNGIALVILLCICYLQFLFLLFPNVFSSIVRVIGIFEYRYNRDWYTAGSYVQTLRRINGLNPEPGYLAAQLLVVFVPFIMASIKNKVNVFSFHSKYYHLPFFLLLFSIVILLFFAKTTTGIAAILVILISLWFLLPNKQKLITILLLPIAGAVVFIVAKSNPVFMGVISTTFIDKLGGDSFINRAGSTIGLITTWLHHPVFGVGNNFHNYYLFKYVPEWAMSNFEYNTVFKPQNYYPILSVFFGWLAEFGTLFIIFIVTYSVKLLNDLRRLAQSVETNQDERSKVNAIKDAAFFFFIYYFVCSLVSFNWYESIYLIMIFYFVVARQILRREYQNELKYS</sequence>
<keyword evidence="8" id="KW-1185">Reference proteome</keyword>
<evidence type="ECO:0000256" key="5">
    <source>
        <dbReference type="SAM" id="Phobius"/>
    </source>
</evidence>